<evidence type="ECO:0000313" key="3">
    <source>
        <dbReference type="Proteomes" id="UP000789572"/>
    </source>
</evidence>
<feature type="region of interest" description="Disordered" evidence="1">
    <location>
        <begin position="1"/>
        <end position="184"/>
    </location>
</feature>
<keyword evidence="3" id="KW-1185">Reference proteome</keyword>
<feature type="compositionally biased region" description="Basic and acidic residues" evidence="1">
    <location>
        <begin position="81"/>
        <end position="93"/>
    </location>
</feature>
<evidence type="ECO:0000256" key="1">
    <source>
        <dbReference type="SAM" id="MobiDB-lite"/>
    </source>
</evidence>
<gene>
    <name evidence="2" type="ORF">POCULU_LOCUS3386</name>
</gene>
<accession>A0A9N9A597</accession>
<comment type="caution">
    <text evidence="2">The sequence shown here is derived from an EMBL/GenBank/DDBJ whole genome shotgun (WGS) entry which is preliminary data.</text>
</comment>
<dbReference type="EMBL" id="CAJVPJ010000370">
    <property type="protein sequence ID" value="CAG8517289.1"/>
    <property type="molecule type" value="Genomic_DNA"/>
</dbReference>
<feature type="compositionally biased region" description="Polar residues" evidence="1">
    <location>
        <begin position="28"/>
        <end position="61"/>
    </location>
</feature>
<protein>
    <submittedName>
        <fullName evidence="2">7670_t:CDS:1</fullName>
    </submittedName>
</protein>
<feature type="compositionally biased region" description="Basic residues" evidence="1">
    <location>
        <begin position="109"/>
        <end position="118"/>
    </location>
</feature>
<dbReference type="AlphaFoldDB" id="A0A9N9A597"/>
<dbReference type="Proteomes" id="UP000789572">
    <property type="component" value="Unassembled WGS sequence"/>
</dbReference>
<name>A0A9N9A597_9GLOM</name>
<feature type="compositionally biased region" description="Low complexity" evidence="1">
    <location>
        <begin position="1"/>
        <end position="17"/>
    </location>
</feature>
<feature type="non-terminal residue" evidence="2">
    <location>
        <position position="248"/>
    </location>
</feature>
<evidence type="ECO:0000313" key="2">
    <source>
        <dbReference type="EMBL" id="CAG8517289.1"/>
    </source>
</evidence>
<feature type="compositionally biased region" description="Polar residues" evidence="1">
    <location>
        <begin position="144"/>
        <end position="162"/>
    </location>
</feature>
<reference evidence="2" key="1">
    <citation type="submission" date="2021-06" db="EMBL/GenBank/DDBJ databases">
        <authorList>
            <person name="Kallberg Y."/>
            <person name="Tangrot J."/>
            <person name="Rosling A."/>
        </authorList>
    </citation>
    <scope>NUCLEOTIDE SEQUENCE</scope>
    <source>
        <strain evidence="2">IA702</strain>
    </source>
</reference>
<sequence>MSASSTKPTPTTPTPKRTSGRVTFSIPIDSSRTPELTISTTPQNTRKVSTRHTSGINGSSSDWKDTRSLVLSPPTVRIKVKTTDKNESSDSKDATVGSYSTSSMPSSTTRRRPGRPRKASPPSTPQPISTTDSLLGKRRRSAQDQKSGSTSVARSDPTQNSPGRKKLKRSLPVNKPSDEIASVDKRELSSLEKLRLKAMQEKENDLVKVVERHEALVRELFFMESRNAAMTDLDPQKLKLENNEHVMK</sequence>
<feature type="compositionally biased region" description="Low complexity" evidence="1">
    <location>
        <begin position="98"/>
        <end position="108"/>
    </location>
</feature>
<organism evidence="2 3">
    <name type="scientific">Paraglomus occultum</name>
    <dbReference type="NCBI Taxonomy" id="144539"/>
    <lineage>
        <taxon>Eukaryota</taxon>
        <taxon>Fungi</taxon>
        <taxon>Fungi incertae sedis</taxon>
        <taxon>Mucoromycota</taxon>
        <taxon>Glomeromycotina</taxon>
        <taxon>Glomeromycetes</taxon>
        <taxon>Paraglomerales</taxon>
        <taxon>Paraglomeraceae</taxon>
        <taxon>Paraglomus</taxon>
    </lineage>
</organism>
<proteinExistence type="predicted"/>